<evidence type="ECO:0000313" key="2">
    <source>
        <dbReference type="Proteomes" id="UP000006691"/>
    </source>
</evidence>
<dbReference type="KEGG" id="siv:SSIL_1413"/>
<protein>
    <submittedName>
        <fullName evidence="1">Phosphoenolpyruvate carboxykinase</fullName>
    </submittedName>
</protein>
<dbReference type="Proteomes" id="UP000006691">
    <property type="component" value="Chromosome"/>
</dbReference>
<name>F2F2J8_SOLSS</name>
<reference evidence="2" key="1">
    <citation type="submission" date="2011-04" db="EMBL/GenBank/DDBJ databases">
        <title>Genome sequence of Solibacillus silvestris StLB046.</title>
        <authorList>
            <person name="Morohoshi T."/>
            <person name="Someya N."/>
            <person name="Ikeda T."/>
        </authorList>
    </citation>
    <scope>NUCLEOTIDE SEQUENCE [LARGE SCALE GENOMIC DNA]</scope>
    <source>
        <strain evidence="2">StLB046</strain>
    </source>
</reference>
<gene>
    <name evidence="1" type="ordered locus">SSIL_1413</name>
</gene>
<dbReference type="PATRIC" id="fig|1002809.3.peg.1425"/>
<dbReference type="STRING" id="1002809.SSIL_1413"/>
<organism evidence="1 2">
    <name type="scientific">Solibacillus silvestris (strain StLB046)</name>
    <name type="common">Bacillus silvestris</name>
    <dbReference type="NCBI Taxonomy" id="1002809"/>
    <lineage>
        <taxon>Bacteria</taxon>
        <taxon>Bacillati</taxon>
        <taxon>Bacillota</taxon>
        <taxon>Bacilli</taxon>
        <taxon>Bacillales</taxon>
        <taxon>Caryophanaceae</taxon>
        <taxon>Solibacillus</taxon>
    </lineage>
</organism>
<dbReference type="AlphaFoldDB" id="F2F2J8"/>
<dbReference type="HOGENOM" id="CLU_1926181_0_0_9"/>
<sequence>MTDNELLEKRLEILEQVNRISRFCLCDNTNTKQSCEHCEKMKSLGDQLLKLIKPRKIIKADGSVTEGVMIERRKRSKPKEFTIEEYVLARIKGFTDTQFASTVSMGSRTFVRWKSNNLKEINRMKKKLKVK</sequence>
<dbReference type="EMBL" id="AP012157">
    <property type="protein sequence ID" value="BAK15836.1"/>
    <property type="molecule type" value="Genomic_DNA"/>
</dbReference>
<proteinExistence type="predicted"/>
<reference evidence="1 2" key="2">
    <citation type="journal article" date="2012" name="J. Biosci. Bioeng.">
        <title>Complete genome sequence and characterization of the N-acylhomoserine lactone-degrading gene of the potato leaf-associated Solibacillus silvestris.</title>
        <authorList>
            <person name="Morohoshi T."/>
            <person name="Tominaga Y."/>
            <person name="Someya N."/>
            <person name="Ikeda T."/>
        </authorList>
    </citation>
    <scope>NUCLEOTIDE SEQUENCE [LARGE SCALE GENOMIC DNA]</scope>
    <source>
        <strain evidence="1 2">StLB046</strain>
    </source>
</reference>
<evidence type="ECO:0000313" key="1">
    <source>
        <dbReference type="EMBL" id="BAK15836.1"/>
    </source>
</evidence>
<dbReference type="RefSeq" id="WP_014823289.1">
    <property type="nucleotide sequence ID" value="NC_018065.1"/>
</dbReference>
<keyword evidence="2" id="KW-1185">Reference proteome</keyword>
<accession>F2F2J8</accession>